<keyword evidence="4 5" id="KW-0472">Membrane</keyword>
<evidence type="ECO:0000256" key="5">
    <source>
        <dbReference type="SAM" id="Phobius"/>
    </source>
</evidence>
<gene>
    <name evidence="7" type="ORF">SAMN06264849_108134</name>
</gene>
<accession>A0A521EA49</accession>
<proteinExistence type="predicted"/>
<dbReference type="InterPro" id="IPR052964">
    <property type="entry name" value="Sporulation_signal_mat"/>
</dbReference>
<keyword evidence="3 5" id="KW-1133">Transmembrane helix</keyword>
<evidence type="ECO:0000313" key="7">
    <source>
        <dbReference type="EMBL" id="SMO80818.1"/>
    </source>
</evidence>
<feature type="transmembrane region" description="Helical" evidence="5">
    <location>
        <begin position="164"/>
        <end position="187"/>
    </location>
</feature>
<feature type="transmembrane region" description="Helical" evidence="5">
    <location>
        <begin position="74"/>
        <end position="92"/>
    </location>
</feature>
<feature type="transmembrane region" description="Helical" evidence="5">
    <location>
        <begin position="223"/>
        <end position="243"/>
    </location>
</feature>
<feature type="transmembrane region" description="Helical" evidence="5">
    <location>
        <begin position="14"/>
        <end position="35"/>
    </location>
</feature>
<evidence type="ECO:0000256" key="2">
    <source>
        <dbReference type="ARBA" id="ARBA00022692"/>
    </source>
</evidence>
<dbReference type="Proteomes" id="UP000315636">
    <property type="component" value="Unassembled WGS sequence"/>
</dbReference>
<feature type="transmembrane region" description="Helical" evidence="5">
    <location>
        <begin position="250"/>
        <end position="277"/>
    </location>
</feature>
<dbReference type="EMBL" id="FXTI01000008">
    <property type="protein sequence ID" value="SMO80818.1"/>
    <property type="molecule type" value="Genomic_DNA"/>
</dbReference>
<keyword evidence="2 5" id="KW-0812">Transmembrane</keyword>
<protein>
    <submittedName>
        <fullName evidence="7">Vitamin K-dependent gamma-carboxylase</fullName>
    </submittedName>
</protein>
<evidence type="ECO:0000259" key="6">
    <source>
        <dbReference type="SMART" id="SM00752"/>
    </source>
</evidence>
<dbReference type="PANTHER" id="PTHR39535">
    <property type="entry name" value="SPORULATION-DELAYING PROTEIN SDPB"/>
    <property type="match status" value="1"/>
</dbReference>
<reference evidence="7 8" key="1">
    <citation type="submission" date="2017-05" db="EMBL/GenBank/DDBJ databases">
        <authorList>
            <person name="Varghese N."/>
            <person name="Submissions S."/>
        </authorList>
    </citation>
    <scope>NUCLEOTIDE SEQUENCE [LARGE SCALE GENOMIC DNA]</scope>
    <source>
        <strain evidence="7 8">DSM 45474</strain>
    </source>
</reference>
<feature type="transmembrane region" description="Helical" evidence="5">
    <location>
        <begin position="124"/>
        <end position="143"/>
    </location>
</feature>
<dbReference type="SMART" id="SM00752">
    <property type="entry name" value="HTTM"/>
    <property type="match status" value="1"/>
</dbReference>
<evidence type="ECO:0000256" key="1">
    <source>
        <dbReference type="ARBA" id="ARBA00004127"/>
    </source>
</evidence>
<sequence>MIQRFIEWSSKERLLIGASLIRVQFALILLTFFILNYGQRDLLWGPDGIWSYGNFLSSHNNGILNLFHFSASNLFFEILFHLFIVILVLYLLGIRTRLTGLLVFIFFWSFYYRNPAIMNGGMNLLRLELLYLMFANTGAYLALTPEKPVRDIMKKSLLEKMIAVLHNVAVMAVALQIILVYFTAGIYKVMGSYWQDGTAVYYALRLHEFYWPGVNDWIWNQTWLVVLASYGTILIQVMFPAFIVHPKLKYFALAGVVSMHIGIAFTMSLFFFSWIMIASEMILLNDEDYRKIKQWLRKLKELAIYFRDHKLVFRYEEEK</sequence>
<evidence type="ECO:0000256" key="4">
    <source>
        <dbReference type="ARBA" id="ARBA00023136"/>
    </source>
</evidence>
<dbReference type="AlphaFoldDB" id="A0A521EA49"/>
<dbReference type="InterPro" id="IPR011020">
    <property type="entry name" value="HTTM-like"/>
</dbReference>
<organism evidence="7 8">
    <name type="scientific">Melghirimyces algeriensis</name>
    <dbReference type="NCBI Taxonomy" id="910412"/>
    <lineage>
        <taxon>Bacteria</taxon>
        <taxon>Bacillati</taxon>
        <taxon>Bacillota</taxon>
        <taxon>Bacilli</taxon>
        <taxon>Bacillales</taxon>
        <taxon>Thermoactinomycetaceae</taxon>
        <taxon>Melghirimyces</taxon>
    </lineage>
</organism>
<evidence type="ECO:0000256" key="3">
    <source>
        <dbReference type="ARBA" id="ARBA00022989"/>
    </source>
</evidence>
<dbReference type="PANTHER" id="PTHR39535:SF2">
    <property type="entry name" value="HTTM DOMAIN-CONTAINING PROTEIN"/>
    <property type="match status" value="1"/>
</dbReference>
<evidence type="ECO:0000313" key="8">
    <source>
        <dbReference type="Proteomes" id="UP000315636"/>
    </source>
</evidence>
<feature type="transmembrane region" description="Helical" evidence="5">
    <location>
        <begin position="99"/>
        <end position="118"/>
    </location>
</feature>
<dbReference type="GO" id="GO:0012505">
    <property type="term" value="C:endomembrane system"/>
    <property type="evidence" value="ECO:0007669"/>
    <property type="project" value="UniProtKB-SubCell"/>
</dbReference>
<keyword evidence="8" id="KW-1185">Reference proteome</keyword>
<feature type="domain" description="HTTM-like" evidence="6">
    <location>
        <begin position="10"/>
        <end position="288"/>
    </location>
</feature>
<name>A0A521EA49_9BACL</name>
<dbReference type="RefSeq" id="WP_185956266.1">
    <property type="nucleotide sequence ID" value="NZ_FXTI01000008.1"/>
</dbReference>
<comment type="subcellular location">
    <subcellularLocation>
        <location evidence="1">Endomembrane system</location>
        <topology evidence="1">Multi-pass membrane protein</topology>
    </subcellularLocation>
</comment>